<dbReference type="InterPro" id="IPR039022">
    <property type="entry name" value="KaiB-like"/>
</dbReference>
<dbReference type="InterPro" id="IPR036249">
    <property type="entry name" value="Thioredoxin-like_sf"/>
</dbReference>
<dbReference type="SUPFAM" id="SSF52833">
    <property type="entry name" value="Thioredoxin-like"/>
    <property type="match status" value="1"/>
</dbReference>
<dbReference type="eggNOG" id="COG4251">
    <property type="taxonomic scope" value="Bacteria"/>
</dbReference>
<dbReference type="OrthoDB" id="5458519at2"/>
<evidence type="ECO:0000313" key="2">
    <source>
        <dbReference type="EMBL" id="SDM34447.1"/>
    </source>
</evidence>
<dbReference type="STRING" id="211114.SAMN04489726_1150"/>
<sequence>MTTYSFRLFVAGQTERSQTAQANLRRLCDSVLPGRHDIEVVDVAEHPEMAEQQRILATPTVVRLVPSPQRRVIGDLSDHRRAAVALGLPDASHSTGLEDER</sequence>
<dbReference type="SMART" id="SM01248">
    <property type="entry name" value="KaiB"/>
    <property type="match status" value="1"/>
</dbReference>
<dbReference type="GO" id="GO:0048511">
    <property type="term" value="P:rhythmic process"/>
    <property type="evidence" value="ECO:0007669"/>
    <property type="project" value="InterPro"/>
</dbReference>
<evidence type="ECO:0000259" key="1">
    <source>
        <dbReference type="SMART" id="SM01248"/>
    </source>
</evidence>
<keyword evidence="3" id="KW-1185">Reference proteome</keyword>
<name>A0A1G9SGL7_ALLAB</name>
<accession>A0A1G9SGL7</accession>
<dbReference type="CDD" id="cd02978">
    <property type="entry name" value="KaiB_like"/>
    <property type="match status" value="1"/>
</dbReference>
<dbReference type="PANTHER" id="PTHR41709">
    <property type="entry name" value="KAIB-LIKE PROTEIN 1"/>
    <property type="match status" value="1"/>
</dbReference>
<proteinExistence type="predicted"/>
<dbReference type="AlphaFoldDB" id="A0A1G9SGL7"/>
<evidence type="ECO:0000313" key="3">
    <source>
        <dbReference type="Proteomes" id="UP000183376"/>
    </source>
</evidence>
<dbReference type="EMBL" id="LT629701">
    <property type="protein sequence ID" value="SDM34447.1"/>
    <property type="molecule type" value="Genomic_DNA"/>
</dbReference>
<gene>
    <name evidence="2" type="ORF">SAMN04489726_1150</name>
</gene>
<dbReference type="PANTHER" id="PTHR41709:SF2">
    <property type="entry name" value="CIRCADIAN CLOCK PROTEIN KAIB2"/>
    <property type="match status" value="1"/>
</dbReference>
<organism evidence="2 3">
    <name type="scientific">Allokutzneria albata</name>
    <name type="common">Kibdelosporangium albatum</name>
    <dbReference type="NCBI Taxonomy" id="211114"/>
    <lineage>
        <taxon>Bacteria</taxon>
        <taxon>Bacillati</taxon>
        <taxon>Actinomycetota</taxon>
        <taxon>Actinomycetes</taxon>
        <taxon>Pseudonocardiales</taxon>
        <taxon>Pseudonocardiaceae</taxon>
        <taxon>Allokutzneria</taxon>
    </lineage>
</organism>
<dbReference type="Gene3D" id="3.40.30.10">
    <property type="entry name" value="Glutaredoxin"/>
    <property type="match status" value="1"/>
</dbReference>
<dbReference type="InterPro" id="IPR011649">
    <property type="entry name" value="KaiB_domain"/>
</dbReference>
<protein>
    <submittedName>
        <fullName evidence="2">Circadian clock protein KaiB</fullName>
    </submittedName>
</protein>
<dbReference type="Proteomes" id="UP000183376">
    <property type="component" value="Chromosome I"/>
</dbReference>
<dbReference type="Pfam" id="PF07689">
    <property type="entry name" value="KaiB"/>
    <property type="match status" value="1"/>
</dbReference>
<reference evidence="2 3" key="1">
    <citation type="submission" date="2016-10" db="EMBL/GenBank/DDBJ databases">
        <authorList>
            <person name="de Groot N.N."/>
        </authorList>
    </citation>
    <scope>NUCLEOTIDE SEQUENCE [LARGE SCALE GENOMIC DNA]</scope>
    <source>
        <strain evidence="2 3">DSM 44149</strain>
    </source>
</reference>
<feature type="domain" description="KaiB" evidence="1">
    <location>
        <begin position="7"/>
        <end position="88"/>
    </location>
</feature>